<gene>
    <name evidence="6" type="ORF">BSZ36_04430</name>
</gene>
<dbReference type="OrthoDB" id="594604at2"/>
<organism evidence="6 7">
    <name type="scientific">Rubricoccus marinus</name>
    <dbReference type="NCBI Taxonomy" id="716817"/>
    <lineage>
        <taxon>Bacteria</taxon>
        <taxon>Pseudomonadati</taxon>
        <taxon>Rhodothermota</taxon>
        <taxon>Rhodothermia</taxon>
        <taxon>Rhodothermales</taxon>
        <taxon>Rubricoccaceae</taxon>
        <taxon>Rubricoccus</taxon>
    </lineage>
</organism>
<feature type="DNA-binding region" description="H-T-H motif" evidence="4">
    <location>
        <begin position="36"/>
        <end position="55"/>
    </location>
</feature>
<dbReference type="Gene3D" id="1.10.357.10">
    <property type="entry name" value="Tetracycline Repressor, domain 2"/>
    <property type="match status" value="1"/>
</dbReference>
<dbReference type="InParanoid" id="A0A259TX65"/>
<evidence type="ECO:0000259" key="5">
    <source>
        <dbReference type="PROSITE" id="PS50977"/>
    </source>
</evidence>
<keyword evidence="1" id="KW-0805">Transcription regulation</keyword>
<evidence type="ECO:0000313" key="7">
    <source>
        <dbReference type="Proteomes" id="UP000216446"/>
    </source>
</evidence>
<feature type="domain" description="HTH tetR-type" evidence="5">
    <location>
        <begin position="13"/>
        <end position="73"/>
    </location>
</feature>
<comment type="caution">
    <text evidence="6">The sequence shown here is derived from an EMBL/GenBank/DDBJ whole genome shotgun (WGS) entry which is preliminary data.</text>
</comment>
<dbReference type="PROSITE" id="PS50977">
    <property type="entry name" value="HTH_TETR_2"/>
    <property type="match status" value="1"/>
</dbReference>
<dbReference type="InterPro" id="IPR036271">
    <property type="entry name" value="Tet_transcr_reg_TetR-rel_C_sf"/>
</dbReference>
<keyword evidence="3" id="KW-0804">Transcription</keyword>
<dbReference type="GO" id="GO:0003700">
    <property type="term" value="F:DNA-binding transcription factor activity"/>
    <property type="evidence" value="ECO:0007669"/>
    <property type="project" value="TreeGrafter"/>
</dbReference>
<name>A0A259TX65_9BACT</name>
<dbReference type="Pfam" id="PF00440">
    <property type="entry name" value="TetR_N"/>
    <property type="match status" value="1"/>
</dbReference>
<dbReference type="PANTHER" id="PTHR30055">
    <property type="entry name" value="HTH-TYPE TRANSCRIPTIONAL REGULATOR RUTR"/>
    <property type="match status" value="1"/>
</dbReference>
<keyword evidence="2 4" id="KW-0238">DNA-binding</keyword>
<dbReference type="PANTHER" id="PTHR30055:SF234">
    <property type="entry name" value="HTH-TYPE TRANSCRIPTIONAL REGULATOR BETI"/>
    <property type="match status" value="1"/>
</dbReference>
<dbReference type="PRINTS" id="PR00455">
    <property type="entry name" value="HTHTETR"/>
</dbReference>
<evidence type="ECO:0000313" key="6">
    <source>
        <dbReference type="EMBL" id="OZC02290.1"/>
    </source>
</evidence>
<dbReference type="AlphaFoldDB" id="A0A259TX65"/>
<dbReference type="InterPro" id="IPR009057">
    <property type="entry name" value="Homeodomain-like_sf"/>
</dbReference>
<dbReference type="InterPro" id="IPR001647">
    <property type="entry name" value="HTH_TetR"/>
</dbReference>
<dbReference type="SUPFAM" id="SSF48498">
    <property type="entry name" value="Tetracyclin repressor-like, C-terminal domain"/>
    <property type="match status" value="1"/>
</dbReference>
<evidence type="ECO:0000256" key="4">
    <source>
        <dbReference type="PROSITE-ProRule" id="PRU00335"/>
    </source>
</evidence>
<evidence type="ECO:0000256" key="1">
    <source>
        <dbReference type="ARBA" id="ARBA00023015"/>
    </source>
</evidence>
<dbReference type="Proteomes" id="UP000216446">
    <property type="component" value="Unassembled WGS sequence"/>
</dbReference>
<dbReference type="InterPro" id="IPR025996">
    <property type="entry name" value="MT1864/Rv1816-like_C"/>
</dbReference>
<sequence>MPPIAPTRAATGADLRQSILDEARRLLIDVGYPKLSMRKIADGVGCSATSIYLHFESKDTLIHALIGEGMRSLFGALQAADPAGDPVGRLAALSRAYVDFGLDNPELYEVMFQLHPERMARFPAEDYRRARRNLDLFEDVLASGAEASVLDAEPTPEVAAHALWTSLHGLVSLRLAERIDVRLAADAFTDAALARTVRAFRA</sequence>
<protein>
    <recommendedName>
        <fullName evidence="5">HTH tetR-type domain-containing protein</fullName>
    </recommendedName>
</protein>
<dbReference type="EMBL" id="MQWB01000001">
    <property type="protein sequence ID" value="OZC02290.1"/>
    <property type="molecule type" value="Genomic_DNA"/>
</dbReference>
<accession>A0A259TX65</accession>
<dbReference type="SUPFAM" id="SSF46689">
    <property type="entry name" value="Homeodomain-like"/>
    <property type="match status" value="1"/>
</dbReference>
<evidence type="ECO:0000256" key="2">
    <source>
        <dbReference type="ARBA" id="ARBA00023125"/>
    </source>
</evidence>
<evidence type="ECO:0000256" key="3">
    <source>
        <dbReference type="ARBA" id="ARBA00023163"/>
    </source>
</evidence>
<reference evidence="6 7" key="1">
    <citation type="submission" date="2016-11" db="EMBL/GenBank/DDBJ databases">
        <title>Study of marine rhodopsin-containing bacteria.</title>
        <authorList>
            <person name="Yoshizawa S."/>
            <person name="Kumagai Y."/>
            <person name="Kogure K."/>
        </authorList>
    </citation>
    <scope>NUCLEOTIDE SEQUENCE [LARGE SCALE GENOMIC DNA]</scope>
    <source>
        <strain evidence="6 7">SG-29</strain>
    </source>
</reference>
<dbReference type="InterPro" id="IPR050109">
    <property type="entry name" value="HTH-type_TetR-like_transc_reg"/>
</dbReference>
<dbReference type="RefSeq" id="WP_094546388.1">
    <property type="nucleotide sequence ID" value="NZ_MQWB01000001.1"/>
</dbReference>
<proteinExistence type="predicted"/>
<dbReference type="FunCoup" id="A0A259TX65">
    <property type="interactions" value="12"/>
</dbReference>
<dbReference type="Pfam" id="PF13305">
    <property type="entry name" value="TetR_C_33"/>
    <property type="match status" value="1"/>
</dbReference>
<keyword evidence="7" id="KW-1185">Reference proteome</keyword>
<dbReference type="GO" id="GO:0000976">
    <property type="term" value="F:transcription cis-regulatory region binding"/>
    <property type="evidence" value="ECO:0007669"/>
    <property type="project" value="TreeGrafter"/>
</dbReference>